<protein>
    <recommendedName>
        <fullName evidence="2">Pyridoxal phosphate homeostasis protein</fullName>
        <shortName evidence="2">PLP homeostasis protein</shortName>
    </recommendedName>
</protein>
<dbReference type="InterPro" id="IPR029066">
    <property type="entry name" value="PLP-binding_barrel"/>
</dbReference>
<dbReference type="Gene3D" id="3.20.20.10">
    <property type="entry name" value="Alanine racemase"/>
    <property type="match status" value="1"/>
</dbReference>
<dbReference type="CDD" id="cd06824">
    <property type="entry name" value="PLPDE_III_Yggs_like"/>
    <property type="match status" value="1"/>
</dbReference>
<dbReference type="RefSeq" id="WP_327598956.1">
    <property type="nucleotide sequence ID" value="NZ_JAYXHS010000001.1"/>
</dbReference>
<evidence type="ECO:0000313" key="5">
    <source>
        <dbReference type="EMBL" id="MEC5385660.1"/>
    </source>
</evidence>
<accession>A0ABU6K1X8</accession>
<reference evidence="5 6" key="1">
    <citation type="submission" date="2024-01" db="EMBL/GenBank/DDBJ databases">
        <title>Uliginosibacterium soil sp. nov.</title>
        <authorList>
            <person name="Lv Y."/>
        </authorList>
    </citation>
    <scope>NUCLEOTIDE SEQUENCE [LARGE SCALE GENOMIC DNA]</scope>
    <source>
        <strain evidence="5 6">H3</strain>
    </source>
</reference>
<keyword evidence="1 2" id="KW-0663">Pyridoxal phosphate</keyword>
<dbReference type="PANTHER" id="PTHR10146">
    <property type="entry name" value="PROLINE SYNTHETASE CO-TRANSCRIBED BACTERIAL HOMOLOG PROTEIN"/>
    <property type="match status" value="1"/>
</dbReference>
<name>A0ABU6K1X8_9RHOO</name>
<dbReference type="PANTHER" id="PTHR10146:SF14">
    <property type="entry name" value="PYRIDOXAL PHOSPHATE HOMEOSTASIS PROTEIN"/>
    <property type="match status" value="1"/>
</dbReference>
<dbReference type="HAMAP" id="MF_02087">
    <property type="entry name" value="PLP_homeostasis"/>
    <property type="match status" value="1"/>
</dbReference>
<feature type="domain" description="Alanine racemase N-terminal" evidence="4">
    <location>
        <begin position="33"/>
        <end position="233"/>
    </location>
</feature>
<evidence type="ECO:0000256" key="3">
    <source>
        <dbReference type="RuleBase" id="RU004514"/>
    </source>
</evidence>
<dbReference type="PROSITE" id="PS01211">
    <property type="entry name" value="UPF0001"/>
    <property type="match status" value="1"/>
</dbReference>
<evidence type="ECO:0000259" key="4">
    <source>
        <dbReference type="Pfam" id="PF01168"/>
    </source>
</evidence>
<dbReference type="PIRSF" id="PIRSF004848">
    <property type="entry name" value="YBL036c_PLPDEIII"/>
    <property type="match status" value="1"/>
</dbReference>
<feature type="modified residue" description="N6-(pyridoxal phosphate)lysine" evidence="2">
    <location>
        <position position="42"/>
    </location>
</feature>
<comment type="similarity">
    <text evidence="2 3">Belongs to the pyridoxal phosphate-binding protein YggS/PROSC family.</text>
</comment>
<dbReference type="Proteomes" id="UP001331561">
    <property type="component" value="Unassembled WGS sequence"/>
</dbReference>
<dbReference type="InterPro" id="IPR011078">
    <property type="entry name" value="PyrdxlP_homeostasis"/>
</dbReference>
<evidence type="ECO:0000256" key="2">
    <source>
        <dbReference type="HAMAP-Rule" id="MF_02087"/>
    </source>
</evidence>
<comment type="caution">
    <text evidence="5">The sequence shown here is derived from an EMBL/GenBank/DDBJ whole genome shotgun (WGS) entry which is preliminary data.</text>
</comment>
<dbReference type="InterPro" id="IPR001608">
    <property type="entry name" value="Ala_racemase_N"/>
</dbReference>
<keyword evidence="6" id="KW-1185">Reference proteome</keyword>
<dbReference type="SUPFAM" id="SSF51419">
    <property type="entry name" value="PLP-binding barrel"/>
    <property type="match status" value="1"/>
</dbReference>
<organism evidence="5 6">
    <name type="scientific">Uliginosibacterium silvisoli</name>
    <dbReference type="NCBI Taxonomy" id="3114758"/>
    <lineage>
        <taxon>Bacteria</taxon>
        <taxon>Pseudomonadati</taxon>
        <taxon>Pseudomonadota</taxon>
        <taxon>Betaproteobacteria</taxon>
        <taxon>Rhodocyclales</taxon>
        <taxon>Zoogloeaceae</taxon>
        <taxon>Uliginosibacterium</taxon>
    </lineage>
</organism>
<evidence type="ECO:0000256" key="1">
    <source>
        <dbReference type="ARBA" id="ARBA00022898"/>
    </source>
</evidence>
<dbReference type="Pfam" id="PF01168">
    <property type="entry name" value="Ala_racemase_N"/>
    <property type="match status" value="1"/>
</dbReference>
<sequence length="240" mass="25445">MTAIAANLQAVRTRIAAAERAGGQNRGLGDGVPTVKLLAVSKTKSAAAIREAHAAGQRAFAENYVQEGVDKILELGDLSLEWHFIGPLQSNKTRPVAEHFDWVHTVDREKIAQRLSEQRSAGKALLQVCLQVNVSGEASKGGVAPAELVALARAVSAMPHLQLRGLMCIPEPTPDVTLQAQRFAQLRHLLETLNAELGLSMDTLSMGMSDDLETAIAEGATMVRIGSAIFGARGVPQAAA</sequence>
<gene>
    <name evidence="5" type="ORF">VVD49_07985</name>
</gene>
<dbReference type="EMBL" id="JAYXHS010000001">
    <property type="protein sequence ID" value="MEC5385660.1"/>
    <property type="molecule type" value="Genomic_DNA"/>
</dbReference>
<proteinExistence type="inferred from homology"/>
<evidence type="ECO:0000313" key="6">
    <source>
        <dbReference type="Proteomes" id="UP001331561"/>
    </source>
</evidence>
<dbReference type="NCBIfam" id="TIGR00044">
    <property type="entry name" value="YggS family pyridoxal phosphate-dependent enzyme"/>
    <property type="match status" value="1"/>
</dbReference>
<comment type="function">
    <text evidence="2">Pyridoxal 5'-phosphate (PLP)-binding protein, which is involved in PLP homeostasis.</text>
</comment>